<reference evidence="10" key="2">
    <citation type="submission" date="2021-04" db="EMBL/GenBank/DDBJ databases">
        <authorList>
            <person name="Gilroy R."/>
        </authorList>
    </citation>
    <scope>NUCLEOTIDE SEQUENCE</scope>
    <source>
        <strain evidence="10">CHK169-11906</strain>
    </source>
</reference>
<accession>A0A9D2RI56</accession>
<evidence type="ECO:0000256" key="4">
    <source>
        <dbReference type="ARBA" id="ARBA00022630"/>
    </source>
</evidence>
<keyword evidence="4 8" id="KW-0285">Flavoprotein</keyword>
<keyword evidence="6 8" id="KW-0249">Electron transport</keyword>
<dbReference type="PANTHER" id="PTHR42809">
    <property type="entry name" value="FLAVODOXIN 2"/>
    <property type="match status" value="1"/>
</dbReference>
<dbReference type="AlphaFoldDB" id="A0A9D2RI56"/>
<dbReference type="PANTHER" id="PTHR42809:SF1">
    <property type="entry name" value="FLAVODOXIN 1"/>
    <property type="match status" value="1"/>
</dbReference>
<dbReference type="InterPro" id="IPR050619">
    <property type="entry name" value="Flavodoxin"/>
</dbReference>
<dbReference type="InterPro" id="IPR029039">
    <property type="entry name" value="Flavoprotein-like_sf"/>
</dbReference>
<name>A0A9D2RI56_9BACT</name>
<evidence type="ECO:0000256" key="6">
    <source>
        <dbReference type="ARBA" id="ARBA00022982"/>
    </source>
</evidence>
<dbReference type="GO" id="GO:0009055">
    <property type="term" value="F:electron transfer activity"/>
    <property type="evidence" value="ECO:0007669"/>
    <property type="project" value="UniProtKB-UniRule"/>
</dbReference>
<proteinExistence type="inferred from homology"/>
<dbReference type="Pfam" id="PF00258">
    <property type="entry name" value="Flavodoxin_1"/>
    <property type="match status" value="1"/>
</dbReference>
<dbReference type="NCBIfam" id="TIGR01752">
    <property type="entry name" value="flav_long"/>
    <property type="match status" value="1"/>
</dbReference>
<dbReference type="InterPro" id="IPR001226">
    <property type="entry name" value="Flavodoxin_CS"/>
</dbReference>
<dbReference type="InterPro" id="IPR001094">
    <property type="entry name" value="Flavdoxin-like"/>
</dbReference>
<organism evidence="10 11">
    <name type="scientific">Candidatus Alistipes avicola</name>
    <dbReference type="NCBI Taxonomy" id="2838432"/>
    <lineage>
        <taxon>Bacteria</taxon>
        <taxon>Pseudomonadati</taxon>
        <taxon>Bacteroidota</taxon>
        <taxon>Bacteroidia</taxon>
        <taxon>Bacteroidales</taxon>
        <taxon>Rikenellaceae</taxon>
        <taxon>Alistipes</taxon>
    </lineage>
</organism>
<keyword evidence="3 8" id="KW-0813">Transport</keyword>
<dbReference type="EMBL" id="DWYR01000013">
    <property type="protein sequence ID" value="HJA98975.1"/>
    <property type="molecule type" value="Genomic_DNA"/>
</dbReference>
<evidence type="ECO:0000256" key="3">
    <source>
        <dbReference type="ARBA" id="ARBA00022448"/>
    </source>
</evidence>
<keyword evidence="5 8" id="KW-0288">FMN</keyword>
<dbReference type="GO" id="GO:0010181">
    <property type="term" value="F:FMN binding"/>
    <property type="evidence" value="ECO:0007669"/>
    <property type="project" value="UniProtKB-UniRule"/>
</dbReference>
<dbReference type="PRINTS" id="PR00369">
    <property type="entry name" value="FLAVODOXIN"/>
</dbReference>
<comment type="caution">
    <text evidence="10">The sequence shown here is derived from an EMBL/GenBank/DDBJ whole genome shotgun (WGS) entry which is preliminary data.</text>
</comment>
<dbReference type="InterPro" id="IPR008254">
    <property type="entry name" value="Flavodoxin/NO_synth"/>
</dbReference>
<evidence type="ECO:0000256" key="7">
    <source>
        <dbReference type="ARBA" id="ARBA00023231"/>
    </source>
</evidence>
<evidence type="ECO:0000313" key="11">
    <source>
        <dbReference type="Proteomes" id="UP000824259"/>
    </source>
</evidence>
<comment type="cofactor">
    <cofactor evidence="1 8">
        <name>FMN</name>
        <dbReference type="ChEBI" id="CHEBI:58210"/>
    </cofactor>
</comment>
<evidence type="ECO:0000313" key="10">
    <source>
        <dbReference type="EMBL" id="HJA98975.1"/>
    </source>
</evidence>
<evidence type="ECO:0000256" key="5">
    <source>
        <dbReference type="ARBA" id="ARBA00022643"/>
    </source>
</evidence>
<keyword evidence="7" id="KW-0535">Nitrogen fixation</keyword>
<evidence type="ECO:0000256" key="1">
    <source>
        <dbReference type="ARBA" id="ARBA00001917"/>
    </source>
</evidence>
<evidence type="ECO:0000256" key="2">
    <source>
        <dbReference type="ARBA" id="ARBA00005267"/>
    </source>
</evidence>
<dbReference type="Gene3D" id="3.40.50.360">
    <property type="match status" value="1"/>
</dbReference>
<dbReference type="PIRSF" id="PIRSF038996">
    <property type="entry name" value="FldA"/>
    <property type="match status" value="1"/>
</dbReference>
<dbReference type="Proteomes" id="UP000824259">
    <property type="component" value="Unassembled WGS sequence"/>
</dbReference>
<gene>
    <name evidence="10" type="ORF">H9779_05185</name>
</gene>
<feature type="domain" description="Flavodoxin-like" evidence="9">
    <location>
        <begin position="2"/>
        <end position="162"/>
    </location>
</feature>
<reference evidence="10" key="1">
    <citation type="journal article" date="2021" name="PeerJ">
        <title>Extensive microbial diversity within the chicken gut microbiome revealed by metagenomics and culture.</title>
        <authorList>
            <person name="Gilroy R."/>
            <person name="Ravi A."/>
            <person name="Getino M."/>
            <person name="Pursley I."/>
            <person name="Horton D.L."/>
            <person name="Alikhan N.F."/>
            <person name="Baker D."/>
            <person name="Gharbi K."/>
            <person name="Hall N."/>
            <person name="Watson M."/>
            <person name="Adriaenssens E.M."/>
            <person name="Foster-Nyarko E."/>
            <person name="Jarju S."/>
            <person name="Secka A."/>
            <person name="Antonio M."/>
            <person name="Oren A."/>
            <person name="Chaudhuri R.R."/>
            <person name="La Ragione R."/>
            <person name="Hildebrand F."/>
            <person name="Pallen M.J."/>
        </authorList>
    </citation>
    <scope>NUCLEOTIDE SEQUENCE</scope>
    <source>
        <strain evidence="10">CHK169-11906</strain>
    </source>
</reference>
<protein>
    <recommendedName>
        <fullName evidence="8">Flavodoxin</fullName>
    </recommendedName>
</protein>
<comment type="similarity">
    <text evidence="2 8">Belongs to the flavodoxin family.</text>
</comment>
<evidence type="ECO:0000256" key="8">
    <source>
        <dbReference type="PIRNR" id="PIRNR038996"/>
    </source>
</evidence>
<dbReference type="InterPro" id="IPR010086">
    <property type="entry name" value="Flavodoxin_lc"/>
</dbReference>
<dbReference type="PROSITE" id="PS00201">
    <property type="entry name" value="FLAVODOXIN"/>
    <property type="match status" value="1"/>
</dbReference>
<evidence type="ECO:0000259" key="9">
    <source>
        <dbReference type="PROSITE" id="PS50902"/>
    </source>
</evidence>
<dbReference type="PROSITE" id="PS50902">
    <property type="entry name" value="FLAVODOXIN_LIKE"/>
    <property type="match status" value="1"/>
</dbReference>
<sequence>MTGIFFGSTTGSTEAAAAKIAERLGIAPPDVHNVADTPAEKVKEYDLLLLGSSTWGAGELQDDWSVFLPRLKEVDLSGCRVALFGCGDAGVYGDTFCDAMAEIRDGLASSGCLFVGELEASEYEGCCSRICRDGKVIGWAIDESASEAENEMRMELWVAAIG</sequence>
<comment type="function">
    <text evidence="8">Low-potential electron donor to a number of redox enzymes.</text>
</comment>
<dbReference type="SUPFAM" id="SSF52218">
    <property type="entry name" value="Flavoproteins"/>
    <property type="match status" value="1"/>
</dbReference>